<dbReference type="Proteomes" id="UP000279259">
    <property type="component" value="Unassembled WGS sequence"/>
</dbReference>
<proteinExistence type="predicted"/>
<accession>A0A427Y2U2</accession>
<organism evidence="1 2">
    <name type="scientific">Saitozyma podzolica</name>
    <dbReference type="NCBI Taxonomy" id="1890683"/>
    <lineage>
        <taxon>Eukaryota</taxon>
        <taxon>Fungi</taxon>
        <taxon>Dikarya</taxon>
        <taxon>Basidiomycota</taxon>
        <taxon>Agaricomycotina</taxon>
        <taxon>Tremellomycetes</taxon>
        <taxon>Tremellales</taxon>
        <taxon>Trimorphomycetaceae</taxon>
        <taxon>Saitozyma</taxon>
    </lineage>
</organism>
<sequence length="92" mass="9773">MSKHAIVGLTKCLALDGRQHDIACSQLDIGNAQTALSRPGGMLQPNGQMMVEAYYDAEYAGQAVVYMASLPLGVNVLNQTLMATTMPFVGRG</sequence>
<gene>
    <name evidence="1" type="ORF">EHS25_004840</name>
</gene>
<keyword evidence="2" id="KW-1185">Reference proteome</keyword>
<dbReference type="SUPFAM" id="SSF51735">
    <property type="entry name" value="NAD(P)-binding Rossmann-fold domains"/>
    <property type="match status" value="1"/>
</dbReference>
<dbReference type="OrthoDB" id="1933717at2759"/>
<name>A0A427Y2U2_9TREE</name>
<reference evidence="1 2" key="1">
    <citation type="submission" date="2018-11" db="EMBL/GenBank/DDBJ databases">
        <title>Genome sequence of Saitozyma podzolica DSM 27192.</title>
        <authorList>
            <person name="Aliyu H."/>
            <person name="Gorte O."/>
            <person name="Ochsenreither K."/>
        </authorList>
    </citation>
    <scope>NUCLEOTIDE SEQUENCE [LARGE SCALE GENOMIC DNA]</scope>
    <source>
        <strain evidence="1 2">DSM 27192</strain>
    </source>
</reference>
<dbReference type="STRING" id="1890683.A0A427Y2U2"/>
<dbReference type="Gene3D" id="3.40.50.720">
    <property type="entry name" value="NAD(P)-binding Rossmann-like Domain"/>
    <property type="match status" value="1"/>
</dbReference>
<protein>
    <submittedName>
        <fullName evidence="1">Uncharacterized protein</fullName>
    </submittedName>
</protein>
<comment type="caution">
    <text evidence="1">The sequence shown here is derived from an EMBL/GenBank/DDBJ whole genome shotgun (WGS) entry which is preliminary data.</text>
</comment>
<dbReference type="InterPro" id="IPR036291">
    <property type="entry name" value="NAD(P)-bd_dom_sf"/>
</dbReference>
<evidence type="ECO:0000313" key="2">
    <source>
        <dbReference type="Proteomes" id="UP000279259"/>
    </source>
</evidence>
<dbReference type="AlphaFoldDB" id="A0A427Y2U2"/>
<dbReference type="EMBL" id="RSCD01000020">
    <property type="protein sequence ID" value="RSH85444.1"/>
    <property type="molecule type" value="Genomic_DNA"/>
</dbReference>
<evidence type="ECO:0000313" key="1">
    <source>
        <dbReference type="EMBL" id="RSH85444.1"/>
    </source>
</evidence>